<evidence type="ECO:0000256" key="2">
    <source>
        <dbReference type="ARBA" id="ARBA00022801"/>
    </source>
</evidence>
<gene>
    <name evidence="6" type="ORF">ACHAXA_000397</name>
</gene>
<comment type="caution">
    <text evidence="6">The sequence shown here is derived from an EMBL/GenBank/DDBJ whole genome shotgun (WGS) entry which is preliminary data.</text>
</comment>
<dbReference type="EMBL" id="JALLPB020000189">
    <property type="protein sequence ID" value="KAL3815626.1"/>
    <property type="molecule type" value="Genomic_DNA"/>
</dbReference>
<dbReference type="Pfam" id="PF00648">
    <property type="entry name" value="Peptidase_C2"/>
    <property type="match status" value="1"/>
</dbReference>
<dbReference type="InterPro" id="IPR051297">
    <property type="entry name" value="PalB/RIM13"/>
</dbReference>
<proteinExistence type="predicted"/>
<keyword evidence="1 4" id="KW-0645">Protease</keyword>
<accession>A0ABD3RTQ6</accession>
<dbReference type="PROSITE" id="PS50203">
    <property type="entry name" value="CALPAIN_CAT"/>
    <property type="match status" value="1"/>
</dbReference>
<keyword evidence="7" id="KW-1185">Reference proteome</keyword>
<dbReference type="PANTHER" id="PTHR46143:SF1">
    <property type="entry name" value="CALPAIN-7"/>
    <property type="match status" value="1"/>
</dbReference>
<dbReference type="SUPFAM" id="SSF49758">
    <property type="entry name" value="Calpain large subunit, middle domain (domain III)"/>
    <property type="match status" value="1"/>
</dbReference>
<dbReference type="InterPro" id="IPR038765">
    <property type="entry name" value="Papain-like_cys_pep_sf"/>
</dbReference>
<dbReference type="InterPro" id="IPR001300">
    <property type="entry name" value="Peptidase_C2_calpain_cat"/>
</dbReference>
<dbReference type="GO" id="GO:0006508">
    <property type="term" value="P:proteolysis"/>
    <property type="evidence" value="ECO:0007669"/>
    <property type="project" value="UniProtKB-KW"/>
</dbReference>
<evidence type="ECO:0000313" key="7">
    <source>
        <dbReference type="Proteomes" id="UP001530377"/>
    </source>
</evidence>
<feature type="active site" evidence="4">
    <location>
        <position position="425"/>
    </location>
</feature>
<dbReference type="AlphaFoldDB" id="A0ABD3RTQ6"/>
<keyword evidence="2 4" id="KW-0378">Hydrolase</keyword>
<dbReference type="CDD" id="cd00044">
    <property type="entry name" value="CysPc"/>
    <property type="match status" value="1"/>
</dbReference>
<dbReference type="SMART" id="SM00230">
    <property type="entry name" value="CysPc"/>
    <property type="match status" value="1"/>
</dbReference>
<feature type="domain" description="Calpain catalytic" evidence="5">
    <location>
        <begin position="185"/>
        <end position="502"/>
    </location>
</feature>
<evidence type="ECO:0000313" key="6">
    <source>
        <dbReference type="EMBL" id="KAL3815626.1"/>
    </source>
</evidence>
<evidence type="ECO:0000256" key="4">
    <source>
        <dbReference type="PROSITE-ProRule" id="PRU00239"/>
    </source>
</evidence>
<dbReference type="PANTHER" id="PTHR46143">
    <property type="entry name" value="CALPAIN-7"/>
    <property type="match status" value="1"/>
</dbReference>
<organism evidence="6 7">
    <name type="scientific">Cyclostephanos tholiformis</name>
    <dbReference type="NCBI Taxonomy" id="382380"/>
    <lineage>
        <taxon>Eukaryota</taxon>
        <taxon>Sar</taxon>
        <taxon>Stramenopiles</taxon>
        <taxon>Ochrophyta</taxon>
        <taxon>Bacillariophyta</taxon>
        <taxon>Coscinodiscophyceae</taxon>
        <taxon>Thalassiosirophycidae</taxon>
        <taxon>Stephanodiscales</taxon>
        <taxon>Stephanodiscaceae</taxon>
        <taxon>Cyclostephanos</taxon>
    </lineage>
</organism>
<evidence type="ECO:0000256" key="1">
    <source>
        <dbReference type="ARBA" id="ARBA00022670"/>
    </source>
</evidence>
<dbReference type="Gene3D" id="3.90.70.10">
    <property type="entry name" value="Cysteine proteinases"/>
    <property type="match status" value="1"/>
</dbReference>
<feature type="active site" evidence="4">
    <location>
        <position position="226"/>
    </location>
</feature>
<keyword evidence="3 4" id="KW-0788">Thiol protease</keyword>
<dbReference type="Gene3D" id="2.60.120.380">
    <property type="match status" value="1"/>
</dbReference>
<sequence>MKKDNWANEFYAAMNLFKPIRMDIQNRIDARTLILAQVEQLLRELLQRQVQGREQLKDKANILLLGAMVHAERGETKKALGECEMADKLVAAIREFLLMSYKPVALDRIRIGKQNRINKLKRKNYTREEIEVLLWSSRIASGVFQPWIDEEVRAYNFSPDKPWEDPDCVLKPLKLSKEQRVRFCKWARPSEIIAMRDKKTPKPLRNITMIKAITPDTIKQSCVSDCSFIAGICVAAEFERRFDRRLVTSLIHPQSPDTGMPIYNEKGVYIVKLWFNGVERRVLVDDLLPVDENGELLCSHTENNDGCLELWVPILEKAYMKLCGGYDFPGSNSGVDLFCLTGWIPERIYFPEDPDDVKDFESTPDRVWERLLDAYKYGDYLTTVSTSWDLKEEEATEMGLFTGHAYAVLRIFQSSNGTKLLQLKNPWASKITKLTDVWRIMRTQGWTGRFSAQDKHSWSDPAFCEEVGYDASSSATDDNGIFWMSWDDVLLYLCNIHVSWNPELFDFRTEVHARWDANVGPEDDSYNLSHNPQYTITLSEEAIRSKASLWLLLSRHVTKQEQENGVVSDFLTLHIHRIKDENQLVFSPDSNRILEGIYTNNQHVLVRYDAESSENQVLSIVLSHDMKSHDVGYTLSCYCTKEFKLGRPKLDFALRQTILGS</sequence>
<dbReference type="InterPro" id="IPR036213">
    <property type="entry name" value="Calpain_III_sf"/>
</dbReference>
<feature type="active site" evidence="4">
    <location>
        <position position="404"/>
    </location>
</feature>
<protein>
    <recommendedName>
        <fullName evidence="5">Calpain catalytic domain-containing protein</fullName>
    </recommendedName>
</protein>
<evidence type="ECO:0000259" key="5">
    <source>
        <dbReference type="PROSITE" id="PS50203"/>
    </source>
</evidence>
<dbReference type="Proteomes" id="UP001530377">
    <property type="component" value="Unassembled WGS sequence"/>
</dbReference>
<evidence type="ECO:0000256" key="3">
    <source>
        <dbReference type="ARBA" id="ARBA00022807"/>
    </source>
</evidence>
<reference evidence="6 7" key="1">
    <citation type="submission" date="2024-10" db="EMBL/GenBank/DDBJ databases">
        <title>Updated reference genomes for cyclostephanoid diatoms.</title>
        <authorList>
            <person name="Roberts W.R."/>
            <person name="Alverson A.J."/>
        </authorList>
    </citation>
    <scope>NUCLEOTIDE SEQUENCE [LARGE SCALE GENOMIC DNA]</scope>
    <source>
        <strain evidence="6 7">AJA228-03</strain>
    </source>
</reference>
<dbReference type="SUPFAM" id="SSF54001">
    <property type="entry name" value="Cysteine proteinases"/>
    <property type="match status" value="1"/>
</dbReference>
<name>A0ABD3RTQ6_9STRA</name>
<dbReference type="GO" id="GO:0008234">
    <property type="term" value="F:cysteine-type peptidase activity"/>
    <property type="evidence" value="ECO:0007669"/>
    <property type="project" value="UniProtKB-UniRule"/>
</dbReference>